<proteinExistence type="predicted"/>
<dbReference type="PANTHER" id="PTHR33104">
    <property type="entry name" value="SI:DKEY-29D5.2"/>
    <property type="match status" value="1"/>
</dbReference>
<dbReference type="Pfam" id="PF18803">
    <property type="entry name" value="CxC2"/>
    <property type="match status" value="1"/>
</dbReference>
<dbReference type="InParanoid" id="A0A409WD38"/>
<evidence type="ECO:0000313" key="3">
    <source>
        <dbReference type="EMBL" id="PPQ76396.1"/>
    </source>
</evidence>
<comment type="caution">
    <text evidence="3">The sequence shown here is derived from an EMBL/GenBank/DDBJ whole genome shotgun (WGS) entry which is preliminary data.</text>
</comment>
<dbReference type="InterPro" id="IPR041457">
    <property type="entry name" value="CxC2_KDZ-assoc"/>
</dbReference>
<dbReference type="Proteomes" id="UP000284706">
    <property type="component" value="Unassembled WGS sequence"/>
</dbReference>
<dbReference type="InterPro" id="IPR040521">
    <property type="entry name" value="KDZ"/>
</dbReference>
<dbReference type="OrthoDB" id="3257768at2759"/>
<sequence length="1050" mass="120442">MSAFVTGDFSAISIRTDNHFTPRIQIVMKNGSKRARLFDARFDPLSDEETEINVDVTHHSPSGKTNYSFTQSTRKRPRNAENVGGDSTPSVLSTSPLKPGDGPSNEGCSQAHFAVVDNDQENNKCQQGASVNMRAFSREIYNLQAAILEKEHHPNSDLPCQCGSVAAKYRCRGCTQDFLRCQSCAINDHLLSAWHHLEEWTGTHFARTSLSCIGYIYQLGHFGRPCPNRAPGSPICNMVVMHTNGFHNVDIGFCACDGSQSPPYQLMAANLFPASLEKPQTAFTHEVLESYQKLSLRSKINAYDFHRSLQEMTNAVFVHNVPNRYQEFVRVSRVWGHLAQMRRSGQCHNFDELFPHRRPGSFAVRCPACPEVHFNVNLQTLQLAGEDEMHKYTLYLSADGNFKLQRKKKRGDPDDISLNNGRGFFVASAPYALYLEHTKEECDETCVCAHLRALKFRNIMRFKNADISGVIIVQCARHGFYQPQGVADLKRGEAFRNTDYVLASALADAHDQRWIMLTYDIWCSYYKNLEKRFEKWFHQMLPIIQKVRGAVPKLHIKGHELDCQYTWALNYLPYSGETTGELIEACHSEQNGAAASTKEQNPGHRHDTLDSILNYWNFTKFCNMGSSLHRSYLKCLETLKIREKAFIDFTARFEPKLIAQWEKTDDTPRIVNKQVQSVHRPNLTKGLPTFAQTREKLLLEECTQKRAGVPGWGVTDVISKALDIEQYQVEIQTMLKHGVHSDAERLKLVSARECLHVKVNEWRQQQFALFPKVENEYQDKVLDAIYPPNPENEVLLLPSDFSESHRRYLGLEDGQRVERELREGRARDHLEDVRTAIQTYNHHIALKAKEVRSQRHITRAQNIIKGLQEDIRKPAHQYNKTRDALLKLGLSPADPVLRQLKDNELWAKNTALPARLGDSRTEDPWYWNVNCPTSGSLAEKKEFQNESELYGKLCGSAEYHSQMDRVKYFRDRSLRNRAREEKDILEEEFKRTICSYQALQLAWTSQAAKTSSLGSKAYAHRQAGIFERLGQECEKKYSDSWEKGQDYDRW</sequence>
<accession>A0A409WD38</accession>
<dbReference type="STRING" id="231916.A0A409WD38"/>
<dbReference type="EMBL" id="NHYE01005164">
    <property type="protein sequence ID" value="PPQ76396.1"/>
    <property type="molecule type" value="Genomic_DNA"/>
</dbReference>
<dbReference type="Pfam" id="PF18758">
    <property type="entry name" value="KDZ"/>
    <property type="match status" value="1"/>
</dbReference>
<protein>
    <recommendedName>
        <fullName evidence="2">CxC2-like cysteine cluster KDZ transposase-associated domain-containing protein</fullName>
    </recommendedName>
</protein>
<feature type="compositionally biased region" description="Polar residues" evidence="1">
    <location>
        <begin position="59"/>
        <end position="72"/>
    </location>
</feature>
<evidence type="ECO:0000259" key="2">
    <source>
        <dbReference type="Pfam" id="PF18803"/>
    </source>
</evidence>
<evidence type="ECO:0000256" key="1">
    <source>
        <dbReference type="SAM" id="MobiDB-lite"/>
    </source>
</evidence>
<keyword evidence="4" id="KW-1185">Reference proteome</keyword>
<feature type="domain" description="CxC2-like cysteine cluster KDZ transposase-associated" evidence="2">
    <location>
        <begin position="210"/>
        <end position="315"/>
    </location>
</feature>
<feature type="compositionally biased region" description="Polar residues" evidence="1">
    <location>
        <begin position="85"/>
        <end position="96"/>
    </location>
</feature>
<dbReference type="PANTHER" id="PTHR33104:SF2">
    <property type="entry name" value="CXC3 LIKE CYSTEINE CLUSTER DOMAIN-CONTAINING PROTEIN"/>
    <property type="match status" value="1"/>
</dbReference>
<name>A0A409WD38_9AGAR</name>
<organism evidence="3 4">
    <name type="scientific">Gymnopilus dilepis</name>
    <dbReference type="NCBI Taxonomy" id="231916"/>
    <lineage>
        <taxon>Eukaryota</taxon>
        <taxon>Fungi</taxon>
        <taxon>Dikarya</taxon>
        <taxon>Basidiomycota</taxon>
        <taxon>Agaricomycotina</taxon>
        <taxon>Agaricomycetes</taxon>
        <taxon>Agaricomycetidae</taxon>
        <taxon>Agaricales</taxon>
        <taxon>Agaricineae</taxon>
        <taxon>Hymenogastraceae</taxon>
        <taxon>Gymnopilus</taxon>
    </lineage>
</organism>
<feature type="region of interest" description="Disordered" evidence="1">
    <location>
        <begin position="56"/>
        <end position="109"/>
    </location>
</feature>
<dbReference type="AlphaFoldDB" id="A0A409WD38"/>
<evidence type="ECO:0000313" key="4">
    <source>
        <dbReference type="Proteomes" id="UP000284706"/>
    </source>
</evidence>
<gene>
    <name evidence="3" type="ORF">CVT26_015366</name>
</gene>
<reference evidence="3 4" key="1">
    <citation type="journal article" date="2018" name="Evol. Lett.">
        <title>Horizontal gene cluster transfer increased hallucinogenic mushroom diversity.</title>
        <authorList>
            <person name="Reynolds H.T."/>
            <person name="Vijayakumar V."/>
            <person name="Gluck-Thaler E."/>
            <person name="Korotkin H.B."/>
            <person name="Matheny P.B."/>
            <person name="Slot J.C."/>
        </authorList>
    </citation>
    <scope>NUCLEOTIDE SEQUENCE [LARGE SCALE GENOMIC DNA]</scope>
    <source>
        <strain evidence="3 4">SRW20</strain>
    </source>
</reference>